<dbReference type="Proteomes" id="UP000037122">
    <property type="component" value="Unassembled WGS sequence"/>
</dbReference>
<dbReference type="AlphaFoldDB" id="A0A0L0NYE9"/>
<comment type="caution">
    <text evidence="1">The sequence shown here is derived from an EMBL/GenBank/DDBJ whole genome shotgun (WGS) entry which is preliminary data.</text>
</comment>
<name>A0A0L0NYE9_CANAR</name>
<sequence length="42" mass="4695">MRQAPVVGVHNLIFGQRQKEDRQVEASKRAAEGQVAFTEELA</sequence>
<dbReference type="VEuPathDB" id="FungiDB:QG37_04620"/>
<evidence type="ECO:0000313" key="2">
    <source>
        <dbReference type="Proteomes" id="UP000037122"/>
    </source>
</evidence>
<accession>A0A0L0NYE9</accession>
<gene>
    <name evidence="1" type="ORF">QG37_04620</name>
</gene>
<protein>
    <submittedName>
        <fullName evidence="1">Uncharacterized protein</fullName>
    </submittedName>
</protein>
<reference evidence="2" key="1">
    <citation type="journal article" date="2015" name="BMC Genomics">
        <title>Draft genome of a commonly misdiagnosed multidrug resistant pathogen Candida auris.</title>
        <authorList>
            <person name="Chatterjee S."/>
            <person name="Alampalli S.V."/>
            <person name="Nageshan R.K."/>
            <person name="Chettiar S.T."/>
            <person name="Joshi S."/>
            <person name="Tatu U.S."/>
        </authorList>
    </citation>
    <scope>NUCLEOTIDE SEQUENCE [LARGE SCALE GENOMIC DNA]</scope>
    <source>
        <strain evidence="2">6684</strain>
    </source>
</reference>
<proteinExistence type="predicted"/>
<evidence type="ECO:0000313" key="1">
    <source>
        <dbReference type="EMBL" id="KND98715.1"/>
    </source>
</evidence>
<dbReference type="EMBL" id="LGST01000031">
    <property type="protein sequence ID" value="KND98715.1"/>
    <property type="molecule type" value="Genomic_DNA"/>
</dbReference>
<organism evidence="1 2">
    <name type="scientific">Candidozyma auris</name>
    <name type="common">Yeast</name>
    <name type="synonym">Candida auris</name>
    <dbReference type="NCBI Taxonomy" id="498019"/>
    <lineage>
        <taxon>Eukaryota</taxon>
        <taxon>Fungi</taxon>
        <taxon>Dikarya</taxon>
        <taxon>Ascomycota</taxon>
        <taxon>Saccharomycotina</taxon>
        <taxon>Pichiomycetes</taxon>
        <taxon>Metschnikowiaceae</taxon>
        <taxon>Candidozyma</taxon>
    </lineage>
</organism>